<dbReference type="InterPro" id="IPR050194">
    <property type="entry name" value="Glycosyltransferase_grp1"/>
</dbReference>
<dbReference type="RefSeq" id="WP_092774584.1">
    <property type="nucleotide sequence ID" value="NZ_FOGI01000001.1"/>
</dbReference>
<organism evidence="5 6">
    <name type="scientific">Actinokineospora terrae</name>
    <dbReference type="NCBI Taxonomy" id="155974"/>
    <lineage>
        <taxon>Bacteria</taxon>
        <taxon>Bacillati</taxon>
        <taxon>Actinomycetota</taxon>
        <taxon>Actinomycetes</taxon>
        <taxon>Pseudonocardiales</taxon>
        <taxon>Pseudonocardiaceae</taxon>
        <taxon>Actinokineospora</taxon>
    </lineage>
</organism>
<proteinExistence type="predicted"/>
<dbReference type="GO" id="GO:0016757">
    <property type="term" value="F:glycosyltransferase activity"/>
    <property type="evidence" value="ECO:0007669"/>
    <property type="project" value="UniProtKB-KW"/>
</dbReference>
<dbReference type="PANTHER" id="PTHR45947">
    <property type="entry name" value="SULFOQUINOVOSYL TRANSFERASE SQD2"/>
    <property type="match status" value="1"/>
</dbReference>
<dbReference type="AlphaFoldDB" id="A0A1H9KUG9"/>
<keyword evidence="2 5" id="KW-0808">Transferase</keyword>
<dbReference type="GO" id="GO:1901137">
    <property type="term" value="P:carbohydrate derivative biosynthetic process"/>
    <property type="evidence" value="ECO:0007669"/>
    <property type="project" value="UniProtKB-ARBA"/>
</dbReference>
<evidence type="ECO:0000259" key="4">
    <source>
        <dbReference type="Pfam" id="PF13439"/>
    </source>
</evidence>
<dbReference type="EMBL" id="FOGI01000001">
    <property type="protein sequence ID" value="SER02832.1"/>
    <property type="molecule type" value="Genomic_DNA"/>
</dbReference>
<dbReference type="InterPro" id="IPR001296">
    <property type="entry name" value="Glyco_trans_1"/>
</dbReference>
<dbReference type="Pfam" id="PF00534">
    <property type="entry name" value="Glycos_transf_1"/>
    <property type="match status" value="1"/>
</dbReference>
<sequence>MIGEQRPPTRVLRLTPHYYWPQLATRSWPVKFDAIGGMQSQIHRLTSQLDAQPELGVEQTVLTLRLPGAPREWRMSERTTVRGVRIPVLPLRSRIRGMVDLNLAWALGVLWHLVRERRRYDVIHVHCSGVMIPPLLGWLLTKMLRVPLVLTVHCSIIVTYHPMTPLDRLMQPLARWIEKRAIRAAANTVTLTPRTIPVLSSRTGVPAERFAVRPDVIDADAFAQRATPESVAAFRARFAIPEDKPVVGYVGRIAREKGWPIILDIAERLRGSGTHWVICGDGNERDLFEAEVAARGLDDVVTVTGYVPNEDIATVMGTMDLLLMSSLHEEFGSVMLEAMAVGLPIVAVGVGGVATVLEEGALGWLVPERTPQAFAEGIEQALADPKWRADTAERAAKTVRARYDLAQVAIAIAAVYDRTVRHGSTRDG</sequence>
<protein>
    <submittedName>
        <fullName evidence="5">Glycosyltransferase involved in cell wall bisynthesis</fullName>
    </submittedName>
</protein>
<reference evidence="6" key="1">
    <citation type="submission" date="2016-10" db="EMBL/GenBank/DDBJ databases">
        <authorList>
            <person name="Varghese N."/>
            <person name="Submissions S."/>
        </authorList>
    </citation>
    <scope>NUCLEOTIDE SEQUENCE [LARGE SCALE GENOMIC DNA]</scope>
    <source>
        <strain evidence="6">DSM 44260</strain>
    </source>
</reference>
<keyword evidence="6" id="KW-1185">Reference proteome</keyword>
<dbReference type="Proteomes" id="UP000199051">
    <property type="component" value="Unassembled WGS sequence"/>
</dbReference>
<feature type="domain" description="Glycosyl transferase family 1" evidence="3">
    <location>
        <begin position="234"/>
        <end position="397"/>
    </location>
</feature>
<dbReference type="CDD" id="cd03819">
    <property type="entry name" value="GT4_WavL-like"/>
    <property type="match status" value="1"/>
</dbReference>
<dbReference type="Pfam" id="PF13439">
    <property type="entry name" value="Glyco_transf_4"/>
    <property type="match status" value="1"/>
</dbReference>
<dbReference type="PANTHER" id="PTHR45947:SF3">
    <property type="entry name" value="SULFOQUINOVOSYL TRANSFERASE SQD2"/>
    <property type="match status" value="1"/>
</dbReference>
<evidence type="ECO:0000256" key="2">
    <source>
        <dbReference type="ARBA" id="ARBA00022679"/>
    </source>
</evidence>
<evidence type="ECO:0000313" key="5">
    <source>
        <dbReference type="EMBL" id="SER02832.1"/>
    </source>
</evidence>
<accession>A0A1H9KUG9</accession>
<name>A0A1H9KUG9_9PSEU</name>
<evidence type="ECO:0000313" key="6">
    <source>
        <dbReference type="Proteomes" id="UP000199051"/>
    </source>
</evidence>
<dbReference type="STRING" id="155974.SAMN04487818_101330"/>
<dbReference type="Gene3D" id="3.40.50.2000">
    <property type="entry name" value="Glycogen Phosphorylase B"/>
    <property type="match status" value="2"/>
</dbReference>
<feature type="domain" description="Glycosyltransferase subfamily 4-like N-terminal" evidence="4">
    <location>
        <begin position="35"/>
        <end position="220"/>
    </location>
</feature>
<dbReference type="InterPro" id="IPR028098">
    <property type="entry name" value="Glyco_trans_4-like_N"/>
</dbReference>
<keyword evidence="1" id="KW-0328">Glycosyltransferase</keyword>
<evidence type="ECO:0000259" key="3">
    <source>
        <dbReference type="Pfam" id="PF00534"/>
    </source>
</evidence>
<evidence type="ECO:0000256" key="1">
    <source>
        <dbReference type="ARBA" id="ARBA00022676"/>
    </source>
</evidence>
<gene>
    <name evidence="5" type="ORF">SAMN04487818_101330</name>
</gene>
<dbReference type="SUPFAM" id="SSF53756">
    <property type="entry name" value="UDP-Glycosyltransferase/glycogen phosphorylase"/>
    <property type="match status" value="1"/>
</dbReference>